<comment type="function">
    <text evidence="7">Involved in pre-mRNA splicing.</text>
</comment>
<evidence type="ECO:0000256" key="3">
    <source>
        <dbReference type="ARBA" id="ARBA00022664"/>
    </source>
</evidence>
<evidence type="ECO:0000256" key="2">
    <source>
        <dbReference type="ARBA" id="ARBA00007203"/>
    </source>
</evidence>
<proteinExistence type="inferred from homology"/>
<dbReference type="Pfam" id="PF11708">
    <property type="entry name" value="Slu7"/>
    <property type="match status" value="1"/>
</dbReference>
<dbReference type="PANTHER" id="PTHR12942">
    <property type="entry name" value="STEP II SPLICING FACTOR SLU7"/>
    <property type="match status" value="1"/>
</dbReference>
<evidence type="ECO:0000259" key="8">
    <source>
        <dbReference type="Pfam" id="PF11708"/>
    </source>
</evidence>
<dbReference type="Proteomes" id="UP001151760">
    <property type="component" value="Unassembled WGS sequence"/>
</dbReference>
<evidence type="ECO:0000256" key="6">
    <source>
        <dbReference type="ARBA" id="ARBA00023242"/>
    </source>
</evidence>
<evidence type="ECO:0000256" key="5">
    <source>
        <dbReference type="ARBA" id="ARBA00023187"/>
    </source>
</evidence>
<reference evidence="9" key="2">
    <citation type="submission" date="2022-01" db="EMBL/GenBank/DDBJ databases">
        <authorList>
            <person name="Yamashiro T."/>
            <person name="Shiraishi A."/>
            <person name="Satake H."/>
            <person name="Nakayama K."/>
        </authorList>
    </citation>
    <scope>NUCLEOTIDE SEQUENCE</scope>
</reference>
<evidence type="ECO:0000313" key="10">
    <source>
        <dbReference type="Proteomes" id="UP001151760"/>
    </source>
</evidence>
<comment type="caution">
    <text evidence="9">The sequence shown here is derived from an EMBL/GenBank/DDBJ whole genome shotgun (WGS) entry which is preliminary data.</text>
</comment>
<feature type="domain" description="Pre-mRNA-splicing factor SLU7" evidence="8">
    <location>
        <begin position="40"/>
        <end position="73"/>
    </location>
</feature>
<accession>A0ABQ4YVY4</accession>
<keyword evidence="5 7" id="KW-0508">mRNA splicing</keyword>
<comment type="similarity">
    <text evidence="2 7">Belongs to the SLU7 family.</text>
</comment>
<keyword evidence="3 7" id="KW-0507">mRNA processing</keyword>
<dbReference type="EMBL" id="BQNB010010725">
    <property type="protein sequence ID" value="GJS81136.1"/>
    <property type="molecule type" value="Genomic_DNA"/>
</dbReference>
<evidence type="ECO:0000256" key="7">
    <source>
        <dbReference type="RuleBase" id="RU367071"/>
    </source>
</evidence>
<evidence type="ECO:0000256" key="4">
    <source>
        <dbReference type="ARBA" id="ARBA00022728"/>
    </source>
</evidence>
<keyword evidence="6 7" id="KW-0539">Nucleus</keyword>
<evidence type="ECO:0000313" key="9">
    <source>
        <dbReference type="EMBL" id="GJS81136.1"/>
    </source>
</evidence>
<dbReference type="InterPro" id="IPR021715">
    <property type="entry name" value="Slu7_dom"/>
</dbReference>
<protein>
    <recommendedName>
        <fullName evidence="7">Pre-mRNA-splicing factor SLU7</fullName>
    </recommendedName>
</protein>
<evidence type="ECO:0000256" key="1">
    <source>
        <dbReference type="ARBA" id="ARBA00004123"/>
    </source>
</evidence>
<keyword evidence="4 7" id="KW-0747">Spliceosome</keyword>
<name>A0ABQ4YVY4_9ASTR</name>
<organism evidence="9 10">
    <name type="scientific">Tanacetum coccineum</name>
    <dbReference type="NCBI Taxonomy" id="301880"/>
    <lineage>
        <taxon>Eukaryota</taxon>
        <taxon>Viridiplantae</taxon>
        <taxon>Streptophyta</taxon>
        <taxon>Embryophyta</taxon>
        <taxon>Tracheophyta</taxon>
        <taxon>Spermatophyta</taxon>
        <taxon>Magnoliopsida</taxon>
        <taxon>eudicotyledons</taxon>
        <taxon>Gunneridae</taxon>
        <taxon>Pentapetalae</taxon>
        <taxon>asterids</taxon>
        <taxon>campanulids</taxon>
        <taxon>Asterales</taxon>
        <taxon>Asteraceae</taxon>
        <taxon>Asteroideae</taxon>
        <taxon>Anthemideae</taxon>
        <taxon>Anthemidinae</taxon>
        <taxon>Tanacetum</taxon>
    </lineage>
</organism>
<sequence>MILRLTYEAKDCVERTQKVGAKWTGENIAFDEKIEKIVFDYDGKRDRWNSYDATSYADVIYRYEAHDNQNKVSGQALEFKQTNMHALAQFYLHMADALKRKLMNWNKVVMHWKNA</sequence>
<reference evidence="9" key="1">
    <citation type="journal article" date="2022" name="Int. J. Mol. Sci.">
        <title>Draft Genome of Tanacetum Coccineum: Genomic Comparison of Closely Related Tanacetum-Family Plants.</title>
        <authorList>
            <person name="Yamashiro T."/>
            <person name="Shiraishi A."/>
            <person name="Nakayama K."/>
            <person name="Satake H."/>
        </authorList>
    </citation>
    <scope>NUCLEOTIDE SEQUENCE</scope>
</reference>
<dbReference type="PANTHER" id="PTHR12942:SF2">
    <property type="entry name" value="PRE-MRNA-SPLICING FACTOR SLU7"/>
    <property type="match status" value="1"/>
</dbReference>
<comment type="subunit">
    <text evidence="7">Associated with the spliceosome.</text>
</comment>
<keyword evidence="10" id="KW-1185">Reference proteome</keyword>
<dbReference type="InterPro" id="IPR039974">
    <property type="entry name" value="Splicing_factor_SLU7"/>
</dbReference>
<gene>
    <name evidence="9" type="ORF">Tco_0747677</name>
</gene>
<comment type="subcellular location">
    <subcellularLocation>
        <location evidence="1 7">Nucleus</location>
    </subcellularLocation>
</comment>